<dbReference type="EMBL" id="KY322437">
    <property type="protein sequence ID" value="AUF82234.1"/>
    <property type="molecule type" value="Genomic_DNA"/>
</dbReference>
<keyword evidence="2" id="KW-1185">Reference proteome</keyword>
<reference evidence="1" key="1">
    <citation type="journal article" date="2018" name="Virology">
        <title>A giant virus infecting green algae encodes key fermentation genes.</title>
        <authorList>
            <person name="Schvarcz C.R."/>
            <person name="Steward G.F."/>
        </authorList>
    </citation>
    <scope>NUCLEOTIDE SEQUENCE [LARGE SCALE GENOMIC DNA]</scope>
</reference>
<evidence type="ECO:0000313" key="2">
    <source>
        <dbReference type="Proteomes" id="UP000244773"/>
    </source>
</evidence>
<evidence type="ECO:0000313" key="1">
    <source>
        <dbReference type="EMBL" id="AUF82234.1"/>
    </source>
</evidence>
<proteinExistence type="predicted"/>
<accession>A0A2P0VMU7</accession>
<protein>
    <submittedName>
        <fullName evidence="1">Uncharacterized protein</fullName>
    </submittedName>
</protein>
<gene>
    <name evidence="1" type="ORF">TetV_142</name>
</gene>
<organism evidence="1">
    <name type="scientific">Tetraselmis virus 1</name>
    <dbReference type="NCBI Taxonomy" id="2060617"/>
    <lineage>
        <taxon>Viruses</taxon>
        <taxon>Varidnaviria</taxon>
        <taxon>Bamfordvirae</taxon>
        <taxon>Nucleocytoviricota</taxon>
        <taxon>Megaviricetes</taxon>
        <taxon>Imitervirales</taxon>
        <taxon>Allomimiviridae</taxon>
        <taxon>Oceanusvirus</taxon>
        <taxon>Oceanusvirus kaneohense</taxon>
    </lineage>
</organism>
<name>A0A2P0VMU7_9VIRU</name>
<sequence>MIGFIRQAAIAEKNLDNLRNALRNTMFPDLILFDPHTREELRYQVIQPLVLMTGRGSFCRRYAESALQIIADYILDKCREQQILSSPDYLAELWGLTTFQIINGSFHPDCYCSKFIRYL</sequence>
<dbReference type="Proteomes" id="UP000244773">
    <property type="component" value="Segment"/>
</dbReference>